<dbReference type="EMBL" id="CP001843">
    <property type="protein sequence ID" value="AEF85641.1"/>
    <property type="molecule type" value="Genomic_DNA"/>
</dbReference>
<gene>
    <name evidence="2" type="ordered locus">TREPR_1092</name>
</gene>
<sequence length="315" mass="35803">MPGWYNTHMKLFYKKIRFTLAFAGELRFPVPPAFVFRSIIGAQLHRICCIAHGVKCPDCMFSGTCAYGFAFESILPRDNPVLSGRDRISHPVIIETESFLEKPGDSLGLYLIFLGPAIKYLPYFFYALKKGGEAGILRERVPFRVTGVFDDGHELLEDEETLNTRFEPDVWEYVPGDGAVKQRRLMVQMLSPLRFKVQGHYDDSFSAADFALCLHRRTRTLCSQYGVVHDNDVEGGYYFSEAWAIKERNLVWRDFAHYSARQRKTMQFGGLTGSMVLEGAFSAYEYACLGFAEIFHAGKNTNFGLGRVTVWAKEG</sequence>
<evidence type="ECO:0000313" key="2">
    <source>
        <dbReference type="EMBL" id="AEF85641.1"/>
    </source>
</evidence>
<feature type="domain" description="CRISPR-associated protein Cas6 C-terminal" evidence="1">
    <location>
        <begin position="187"/>
        <end position="308"/>
    </location>
</feature>
<dbReference type="KEGG" id="tpi:TREPR_1092"/>
<dbReference type="Proteomes" id="UP000009223">
    <property type="component" value="Chromosome"/>
</dbReference>
<dbReference type="AlphaFoldDB" id="F5YHB2"/>
<dbReference type="Pfam" id="PF10040">
    <property type="entry name" value="CRISPR_Cas6"/>
    <property type="match status" value="1"/>
</dbReference>
<dbReference type="InterPro" id="IPR019267">
    <property type="entry name" value="CRISPR-assoc_Cas6_C"/>
</dbReference>
<evidence type="ECO:0000313" key="3">
    <source>
        <dbReference type="Proteomes" id="UP000009223"/>
    </source>
</evidence>
<dbReference type="STRING" id="545694.TREPR_1092"/>
<protein>
    <recommendedName>
        <fullName evidence="1">CRISPR-associated protein Cas6 C-terminal domain-containing protein</fullName>
    </recommendedName>
</protein>
<keyword evidence="3" id="KW-1185">Reference proteome</keyword>
<name>F5YHB2_TREPZ</name>
<reference evidence="2 3" key="2">
    <citation type="journal article" date="2011" name="ISME J.">
        <title>RNA-seq reveals cooperative metabolic interactions between two termite-gut spirochete species in co-culture.</title>
        <authorList>
            <person name="Rosenthal A.Z."/>
            <person name="Matson E.G."/>
            <person name="Eldar A."/>
            <person name="Leadbetter J.R."/>
        </authorList>
    </citation>
    <scope>NUCLEOTIDE SEQUENCE [LARGE SCALE GENOMIC DNA]</scope>
    <source>
        <strain evidence="3">ATCC BAA-887 / DSM 12427 / ZAS-2</strain>
    </source>
</reference>
<dbReference type="eggNOG" id="COG5551">
    <property type="taxonomic scope" value="Bacteria"/>
</dbReference>
<organism evidence="2 3">
    <name type="scientific">Treponema primitia (strain ATCC BAA-887 / DSM 12427 / ZAS-2)</name>
    <dbReference type="NCBI Taxonomy" id="545694"/>
    <lineage>
        <taxon>Bacteria</taxon>
        <taxon>Pseudomonadati</taxon>
        <taxon>Spirochaetota</taxon>
        <taxon>Spirochaetia</taxon>
        <taxon>Spirochaetales</taxon>
        <taxon>Treponemataceae</taxon>
        <taxon>Treponema</taxon>
    </lineage>
</organism>
<dbReference type="Gene3D" id="3.30.70.1900">
    <property type="match status" value="1"/>
</dbReference>
<reference evidence="3" key="1">
    <citation type="submission" date="2009-12" db="EMBL/GenBank/DDBJ databases">
        <title>Complete sequence of Treponema primitia strain ZAS-2.</title>
        <authorList>
            <person name="Tetu S.G."/>
            <person name="Matson E."/>
            <person name="Ren Q."/>
            <person name="Seshadri R."/>
            <person name="Elbourne L."/>
            <person name="Hassan K.A."/>
            <person name="Durkin A."/>
            <person name="Radune D."/>
            <person name="Mohamoud Y."/>
            <person name="Shay R."/>
            <person name="Jin S."/>
            <person name="Zhang X."/>
            <person name="Lucey K."/>
            <person name="Ballor N.R."/>
            <person name="Ottesen E."/>
            <person name="Rosenthal R."/>
            <person name="Allen A."/>
            <person name="Leadbetter J.R."/>
            <person name="Paulsen I.T."/>
        </authorList>
    </citation>
    <scope>NUCLEOTIDE SEQUENCE [LARGE SCALE GENOMIC DNA]</scope>
    <source>
        <strain evidence="3">ATCC BAA-887 / DSM 12427 / ZAS-2</strain>
    </source>
</reference>
<accession>F5YHB2</accession>
<dbReference type="HOGENOM" id="CLU_050021_0_0_12"/>
<proteinExistence type="predicted"/>
<evidence type="ECO:0000259" key="1">
    <source>
        <dbReference type="Pfam" id="PF10040"/>
    </source>
</evidence>